<dbReference type="InterPro" id="IPR016187">
    <property type="entry name" value="CTDL_fold"/>
</dbReference>
<evidence type="ECO:0000259" key="2">
    <source>
        <dbReference type="Pfam" id="PF06482"/>
    </source>
</evidence>
<organism evidence="3 4">
    <name type="scientific">Lutzomyia longipalpis</name>
    <name type="common">Sand fly</name>
    <dbReference type="NCBI Taxonomy" id="7200"/>
    <lineage>
        <taxon>Eukaryota</taxon>
        <taxon>Metazoa</taxon>
        <taxon>Ecdysozoa</taxon>
        <taxon>Arthropoda</taxon>
        <taxon>Hexapoda</taxon>
        <taxon>Insecta</taxon>
        <taxon>Pterygota</taxon>
        <taxon>Neoptera</taxon>
        <taxon>Endopterygota</taxon>
        <taxon>Diptera</taxon>
        <taxon>Nematocera</taxon>
        <taxon>Psychodoidea</taxon>
        <taxon>Psychodidae</taxon>
        <taxon>Lutzomyia</taxon>
        <taxon>Lutzomyia</taxon>
    </lineage>
</organism>
<dbReference type="Gene3D" id="3.10.100.10">
    <property type="entry name" value="Mannose-Binding Protein A, subunit A"/>
    <property type="match status" value="1"/>
</dbReference>
<evidence type="ECO:0000256" key="1">
    <source>
        <dbReference type="SAM" id="MobiDB-lite"/>
    </source>
</evidence>
<proteinExistence type="predicted"/>
<accession>A0A1B0GJ90</accession>
<evidence type="ECO:0000313" key="4">
    <source>
        <dbReference type="Proteomes" id="UP000092461"/>
    </source>
</evidence>
<name>A0A1B0GJ90_LUTLO</name>
<protein>
    <recommendedName>
        <fullName evidence="2">Collagenase NC10/endostatin domain-containing protein</fullName>
    </recommendedName>
</protein>
<feature type="region of interest" description="Disordered" evidence="1">
    <location>
        <begin position="1"/>
        <end position="20"/>
    </location>
</feature>
<sequence>GTFLPLSTPPNPISSQHAPVSPIRSDLQASNLLHNNLEPVVGPSLRIAALNEPFTGDLKGMRGADFDCYRQARRAGLVGTFRAFLSERIQNIDSIVQEADHKLPVVNIRGEVLFNSWKEIFNGQGGFFAQTPRIYSF</sequence>
<dbReference type="EMBL" id="AJWK01019917">
    <property type="status" value="NOT_ANNOTATED_CDS"/>
    <property type="molecule type" value="Genomic_DNA"/>
</dbReference>
<dbReference type="EnsemblMetazoa" id="LLOJ006187-RA">
    <property type="protein sequence ID" value="LLOJ006187-PA"/>
    <property type="gene ID" value="LLOJ006187"/>
</dbReference>
<feature type="domain" description="Collagenase NC10/endostatin" evidence="2">
    <location>
        <begin position="45"/>
        <end position="137"/>
    </location>
</feature>
<dbReference type="Pfam" id="PF06482">
    <property type="entry name" value="Endostatin"/>
    <property type="match status" value="1"/>
</dbReference>
<dbReference type="Proteomes" id="UP000092461">
    <property type="component" value="Unassembled WGS sequence"/>
</dbReference>
<keyword evidence="4" id="KW-1185">Reference proteome</keyword>
<dbReference type="AlphaFoldDB" id="A0A1B0GJ90"/>
<dbReference type="InterPro" id="IPR010515">
    <property type="entry name" value="Collagenase_NC10/endostatin"/>
</dbReference>
<reference evidence="3" key="1">
    <citation type="submission" date="2020-05" db="UniProtKB">
        <authorList>
            <consortium name="EnsemblMetazoa"/>
        </authorList>
    </citation>
    <scope>IDENTIFICATION</scope>
    <source>
        <strain evidence="3">Jacobina</strain>
    </source>
</reference>
<evidence type="ECO:0000313" key="3">
    <source>
        <dbReference type="EnsemblMetazoa" id="LLOJ006187-PA"/>
    </source>
</evidence>
<dbReference type="VEuPathDB" id="VectorBase:LLOJ006187"/>
<dbReference type="VEuPathDB" id="VectorBase:LLONM1_000804"/>
<dbReference type="SUPFAM" id="SSF56436">
    <property type="entry name" value="C-type lectin-like"/>
    <property type="match status" value="1"/>
</dbReference>
<dbReference type="InterPro" id="IPR016186">
    <property type="entry name" value="C-type_lectin-like/link_sf"/>
</dbReference>